<dbReference type="OrthoDB" id="9807350at2"/>
<organism evidence="10 11">
    <name type="scientific">Rhodoblastus acidophilus</name>
    <name type="common">Rhodopseudomonas acidophila</name>
    <dbReference type="NCBI Taxonomy" id="1074"/>
    <lineage>
        <taxon>Bacteria</taxon>
        <taxon>Pseudomonadati</taxon>
        <taxon>Pseudomonadota</taxon>
        <taxon>Alphaproteobacteria</taxon>
        <taxon>Hyphomicrobiales</taxon>
        <taxon>Rhodoblastaceae</taxon>
        <taxon>Rhodoblastus</taxon>
    </lineage>
</organism>
<keyword evidence="8 9" id="KW-0472">Membrane</keyword>
<dbReference type="Gene3D" id="1.20.1640.10">
    <property type="entry name" value="Multidrug efflux transporter AcrB transmembrane domain"/>
    <property type="match status" value="2"/>
</dbReference>
<dbReference type="FunFam" id="1.20.1640.10:FF:000001">
    <property type="entry name" value="Efflux pump membrane transporter"/>
    <property type="match status" value="1"/>
</dbReference>
<evidence type="ECO:0000256" key="2">
    <source>
        <dbReference type="ARBA" id="ARBA00010942"/>
    </source>
</evidence>
<feature type="transmembrane region" description="Helical" evidence="9">
    <location>
        <begin position="919"/>
        <end position="940"/>
    </location>
</feature>
<dbReference type="Gene3D" id="3.30.70.1440">
    <property type="entry name" value="Multidrug efflux transporter AcrB pore domain"/>
    <property type="match status" value="1"/>
</dbReference>
<evidence type="ECO:0000256" key="1">
    <source>
        <dbReference type="ARBA" id="ARBA00004429"/>
    </source>
</evidence>
<evidence type="ECO:0000256" key="7">
    <source>
        <dbReference type="ARBA" id="ARBA00022989"/>
    </source>
</evidence>
<proteinExistence type="inferred from homology"/>
<feature type="transmembrane region" description="Helical" evidence="9">
    <location>
        <begin position="538"/>
        <end position="555"/>
    </location>
</feature>
<feature type="transmembrane region" description="Helical" evidence="9">
    <location>
        <begin position="366"/>
        <end position="386"/>
    </location>
</feature>
<evidence type="ECO:0000256" key="3">
    <source>
        <dbReference type="ARBA" id="ARBA00022448"/>
    </source>
</evidence>
<feature type="transmembrane region" description="Helical" evidence="9">
    <location>
        <begin position="1000"/>
        <end position="1027"/>
    </location>
</feature>
<dbReference type="InterPro" id="IPR001036">
    <property type="entry name" value="Acrflvin-R"/>
</dbReference>
<keyword evidence="11" id="KW-1185">Reference proteome</keyword>
<evidence type="ECO:0000256" key="9">
    <source>
        <dbReference type="RuleBase" id="RU364070"/>
    </source>
</evidence>
<comment type="subcellular location">
    <subcellularLocation>
        <location evidence="1 9">Cell inner membrane</location>
        <topology evidence="1 9">Multi-pass membrane protein</topology>
    </subcellularLocation>
</comment>
<comment type="similarity">
    <text evidence="2 9">Belongs to the resistance-nodulation-cell division (RND) (TC 2.A.6) family.</text>
</comment>
<dbReference type="InterPro" id="IPR027463">
    <property type="entry name" value="AcrB_DN_DC_subdom"/>
</dbReference>
<keyword evidence="7 9" id="KW-1133">Transmembrane helix</keyword>
<dbReference type="AlphaFoldDB" id="A0A212PZW2"/>
<feature type="transmembrane region" description="Helical" evidence="9">
    <location>
        <begin position="470"/>
        <end position="497"/>
    </location>
</feature>
<dbReference type="PANTHER" id="PTHR32063:SF10">
    <property type="entry name" value="EFFLUX PUMP MEMBRANE TRANSPORTER"/>
    <property type="match status" value="1"/>
</dbReference>
<dbReference type="GO" id="GO:0015562">
    <property type="term" value="F:efflux transmembrane transporter activity"/>
    <property type="evidence" value="ECO:0007669"/>
    <property type="project" value="InterPro"/>
</dbReference>
<feature type="transmembrane region" description="Helical" evidence="9">
    <location>
        <begin position="392"/>
        <end position="413"/>
    </location>
</feature>
<gene>
    <name evidence="10" type="ORF">SAMN06265338_101269</name>
</gene>
<keyword evidence="4" id="KW-1003">Cell membrane</keyword>
<dbReference type="NCBIfam" id="TIGR00915">
    <property type="entry name" value="2A0602"/>
    <property type="match status" value="1"/>
</dbReference>
<evidence type="ECO:0000313" key="10">
    <source>
        <dbReference type="EMBL" id="SNB52504.1"/>
    </source>
</evidence>
<dbReference type="Gene3D" id="3.30.2090.10">
    <property type="entry name" value="Multidrug efflux transporter AcrB TolC docking domain, DN and DC subdomains"/>
    <property type="match status" value="2"/>
</dbReference>
<feature type="transmembrane region" description="Helical" evidence="9">
    <location>
        <begin position="893"/>
        <end position="913"/>
    </location>
</feature>
<dbReference type="NCBIfam" id="NF000282">
    <property type="entry name" value="RND_permease_1"/>
    <property type="match status" value="1"/>
</dbReference>
<accession>A0A212PZW2</accession>
<evidence type="ECO:0000256" key="5">
    <source>
        <dbReference type="ARBA" id="ARBA00022519"/>
    </source>
</evidence>
<dbReference type="EMBL" id="FYDG01000001">
    <property type="protein sequence ID" value="SNB52504.1"/>
    <property type="molecule type" value="Genomic_DNA"/>
</dbReference>
<dbReference type="SUPFAM" id="SSF82714">
    <property type="entry name" value="Multidrug efflux transporter AcrB TolC docking domain, DN and DC subdomains"/>
    <property type="match status" value="2"/>
</dbReference>
<feature type="transmembrane region" description="Helical" evidence="9">
    <location>
        <begin position="968"/>
        <end position="988"/>
    </location>
</feature>
<feature type="transmembrane region" description="Helical" evidence="9">
    <location>
        <begin position="867"/>
        <end position="886"/>
    </location>
</feature>
<dbReference type="Gene3D" id="3.30.70.1430">
    <property type="entry name" value="Multidrug efflux transporter AcrB pore domain"/>
    <property type="match status" value="2"/>
</dbReference>
<evidence type="ECO:0000256" key="4">
    <source>
        <dbReference type="ARBA" id="ARBA00022475"/>
    </source>
</evidence>
<protein>
    <recommendedName>
        <fullName evidence="9">Efflux pump membrane transporter</fullName>
    </recommendedName>
</protein>
<dbReference type="Gene3D" id="3.30.70.1320">
    <property type="entry name" value="Multidrug efflux transporter AcrB pore domain like"/>
    <property type="match status" value="1"/>
</dbReference>
<dbReference type="RefSeq" id="WP_088518762.1">
    <property type="nucleotide sequence ID" value="NZ_FYDG01000001.1"/>
</dbReference>
<evidence type="ECO:0000256" key="8">
    <source>
        <dbReference type="ARBA" id="ARBA00023136"/>
    </source>
</evidence>
<keyword evidence="3 9" id="KW-0813">Transport</keyword>
<keyword evidence="5 9" id="KW-0997">Cell inner membrane</keyword>
<dbReference type="InterPro" id="IPR004764">
    <property type="entry name" value="MdtF-like"/>
</dbReference>
<reference evidence="11" key="1">
    <citation type="submission" date="2017-06" db="EMBL/GenBank/DDBJ databases">
        <authorList>
            <person name="Varghese N."/>
            <person name="Submissions S."/>
        </authorList>
    </citation>
    <scope>NUCLEOTIDE SEQUENCE [LARGE SCALE GENOMIC DNA]</scope>
    <source>
        <strain evidence="11">DSM 137</strain>
    </source>
</reference>
<dbReference type="PANTHER" id="PTHR32063">
    <property type="match status" value="1"/>
</dbReference>
<evidence type="ECO:0000256" key="6">
    <source>
        <dbReference type="ARBA" id="ARBA00022692"/>
    </source>
</evidence>
<dbReference type="SUPFAM" id="SSF82693">
    <property type="entry name" value="Multidrug efflux transporter AcrB pore domain, PN1, PN2, PC1 and PC2 subdomains"/>
    <property type="match status" value="3"/>
</dbReference>
<dbReference type="GO" id="GO:0005886">
    <property type="term" value="C:plasma membrane"/>
    <property type="evidence" value="ECO:0007669"/>
    <property type="project" value="UniProtKB-SubCell"/>
</dbReference>
<dbReference type="SUPFAM" id="SSF82866">
    <property type="entry name" value="Multidrug efflux transporter AcrB transmembrane domain"/>
    <property type="match status" value="2"/>
</dbReference>
<sequence>MPAFFIARPVFAWVIAIFICLGGILALPFLPVSQYPIVAPPSISISTSYPGASTQDLYYSVTRLIEEELSGAANLLNFESTGDTTGEVEINVDFKPGTDLALAAVDVQNRIKRIEQRLPPAVQQQGISILEASTAILQFVTLTSPDGSLDEIGLGDVATRYVLPELRRVNGVGRVRLFSTERAMRVWLDPDKMRGYALTTEDITSAIRAQNALVSSGMLAQPPSPSAERTQNMVLVKGQLESPEEFGAIVLRANSTGAAVRLRDVARVEVGGLTYAFSTRLNGKPAAAIAVQLAPSGNALATSATVREKMAELEQFFPPGVKAEVSYDVTPVVKASVKKVLMTLVEAVVLVFAVMFLFLQNFRYTLIPTIVVPIALLGTCGALYALGLSINVLTMFGMVLAIGILVDDAIVVVENVERIMAKEGCSPREATVKAMEQITGAVIGVTMVLMAVFVPMAFFPGSVGIMYQQFSAAMVVSIGFSAFLALTLTPALCATLLKPLAHDHHEKKGFFGAFNRFFDALTDRYAAVTRWAIGRRPAFLAFYLVIVGAMSYGLWKAPSGFVPVDDQGYVMADVLLPSDASASRALDVVKQVEARLLKEPAVESVTFITGYSFYGQGSMTAQAFITLKDWSQRGKEDSADAIIARSNPLLARIPDAQTSLLAPPPIPNLGNSSGFSFRLQDRGQRGYEALMSAKDALIAAAAKSPVIEKIVEEGLPGAALVRIEIDREKAGALGVSFTDVNDVISTHLGSVYVNDFINRGRTQRVVVQADEDKRVRAEDILTYSVRNKAGEMAPLSAFARVAWSVGPTQIIGFNGYPSVRLTGEPKPGFTSGDAIAEMERLMATLPSGFGYDWTGQSLQEKLAGSQAAFLLGLSVLFVFLCLAALYESWAIPFSVMLAAPLGIVGCVTAGYLSTLPNDVYFTVGLITIIGLSAKNAILIIEFARDLRAQGLTLVAATIEAARLRFRPIVMTSLAFILGVVPLMIASGASAKSQQALGTGVFGGMVSATLLTVVFVPVFFVAVMAFFVGRRERRTAPPAALAPAASVDSP</sequence>
<dbReference type="GO" id="GO:0009636">
    <property type="term" value="P:response to toxic substance"/>
    <property type="evidence" value="ECO:0007669"/>
    <property type="project" value="UniProtKB-ARBA"/>
</dbReference>
<comment type="caution">
    <text evidence="9">Lacks conserved residue(s) required for the propagation of feature annotation.</text>
</comment>
<dbReference type="PRINTS" id="PR00702">
    <property type="entry name" value="ACRIFLAVINRP"/>
</dbReference>
<feature type="transmembrane region" description="Helical" evidence="9">
    <location>
        <begin position="438"/>
        <end position="458"/>
    </location>
</feature>
<name>A0A212PZW2_RHOAC</name>
<keyword evidence="6 9" id="KW-0812">Transmembrane</keyword>
<feature type="transmembrane region" description="Helical" evidence="9">
    <location>
        <begin position="340"/>
        <end position="359"/>
    </location>
</feature>
<dbReference type="Pfam" id="PF00873">
    <property type="entry name" value="ACR_tran"/>
    <property type="match status" value="1"/>
</dbReference>
<evidence type="ECO:0000313" key="11">
    <source>
        <dbReference type="Proteomes" id="UP000198418"/>
    </source>
</evidence>
<dbReference type="Proteomes" id="UP000198418">
    <property type="component" value="Unassembled WGS sequence"/>
</dbReference>
<dbReference type="GO" id="GO:0042910">
    <property type="term" value="F:xenobiotic transmembrane transporter activity"/>
    <property type="evidence" value="ECO:0007669"/>
    <property type="project" value="TreeGrafter"/>
</dbReference>